<dbReference type="AlphaFoldDB" id="A0A4Z2FC14"/>
<proteinExistence type="predicted"/>
<reference evidence="1 2" key="1">
    <citation type="submission" date="2019-03" db="EMBL/GenBank/DDBJ databases">
        <title>First draft genome of Liparis tanakae, snailfish: a comprehensive survey of snailfish specific genes.</title>
        <authorList>
            <person name="Kim W."/>
            <person name="Song I."/>
            <person name="Jeong J.-H."/>
            <person name="Kim D."/>
            <person name="Kim S."/>
            <person name="Ryu S."/>
            <person name="Song J.Y."/>
            <person name="Lee S.K."/>
        </authorList>
    </citation>
    <scope>NUCLEOTIDE SEQUENCE [LARGE SCALE GENOMIC DNA]</scope>
    <source>
        <tissue evidence="1">Muscle</tissue>
    </source>
</reference>
<name>A0A4Z2FC14_9TELE</name>
<accession>A0A4Z2FC14</accession>
<gene>
    <name evidence="1" type="ORF">EYF80_051380</name>
</gene>
<protein>
    <submittedName>
        <fullName evidence="1">Uncharacterized protein</fullName>
    </submittedName>
</protein>
<sequence length="81" mass="8937">MSEGLWRRGEGLTGDGSVWSKERGLAYSSGQRAVGVGFRSAGTEGTADRSRRLLLFPDLWKLVCENTDFSGRKTNLYGFMS</sequence>
<organism evidence="1 2">
    <name type="scientific">Liparis tanakae</name>
    <name type="common">Tanaka's snailfish</name>
    <dbReference type="NCBI Taxonomy" id="230148"/>
    <lineage>
        <taxon>Eukaryota</taxon>
        <taxon>Metazoa</taxon>
        <taxon>Chordata</taxon>
        <taxon>Craniata</taxon>
        <taxon>Vertebrata</taxon>
        <taxon>Euteleostomi</taxon>
        <taxon>Actinopterygii</taxon>
        <taxon>Neopterygii</taxon>
        <taxon>Teleostei</taxon>
        <taxon>Neoteleostei</taxon>
        <taxon>Acanthomorphata</taxon>
        <taxon>Eupercaria</taxon>
        <taxon>Perciformes</taxon>
        <taxon>Cottioidei</taxon>
        <taxon>Cottales</taxon>
        <taxon>Liparidae</taxon>
        <taxon>Liparis</taxon>
    </lineage>
</organism>
<dbReference type="Proteomes" id="UP000314294">
    <property type="component" value="Unassembled WGS sequence"/>
</dbReference>
<dbReference type="EMBL" id="SRLO01001370">
    <property type="protein sequence ID" value="TNN38455.1"/>
    <property type="molecule type" value="Genomic_DNA"/>
</dbReference>
<comment type="caution">
    <text evidence="1">The sequence shown here is derived from an EMBL/GenBank/DDBJ whole genome shotgun (WGS) entry which is preliminary data.</text>
</comment>
<evidence type="ECO:0000313" key="2">
    <source>
        <dbReference type="Proteomes" id="UP000314294"/>
    </source>
</evidence>
<evidence type="ECO:0000313" key="1">
    <source>
        <dbReference type="EMBL" id="TNN38455.1"/>
    </source>
</evidence>
<keyword evidence="2" id="KW-1185">Reference proteome</keyword>